<name>A0ABS9SHT4_9BACT</name>
<dbReference type="EMBL" id="JAKWBL010000001">
    <property type="protein sequence ID" value="MCH5597931.1"/>
    <property type="molecule type" value="Genomic_DNA"/>
</dbReference>
<dbReference type="NCBIfam" id="TIGR03781">
    <property type="entry name" value="Bac_Flav_CT_K"/>
    <property type="match status" value="1"/>
</dbReference>
<dbReference type="Proteomes" id="UP001202248">
    <property type="component" value="Unassembled WGS sequence"/>
</dbReference>
<feature type="transmembrane region" description="Helical" evidence="1">
    <location>
        <begin position="16"/>
        <end position="36"/>
    </location>
</feature>
<dbReference type="InterPro" id="IPR022276">
    <property type="entry name" value="Conjug_transposon_TraK"/>
</dbReference>
<dbReference type="RefSeq" id="WP_240827283.1">
    <property type="nucleotide sequence ID" value="NZ_JAKWBL010000001.1"/>
</dbReference>
<proteinExistence type="predicted"/>
<keyword evidence="1" id="KW-0472">Membrane</keyword>
<comment type="caution">
    <text evidence="2">The sequence shown here is derived from an EMBL/GenBank/DDBJ whole genome shotgun (WGS) entry which is preliminary data.</text>
</comment>
<accession>A0ABS9SHT4</accession>
<evidence type="ECO:0000313" key="3">
    <source>
        <dbReference type="Proteomes" id="UP001202248"/>
    </source>
</evidence>
<evidence type="ECO:0000313" key="2">
    <source>
        <dbReference type="EMBL" id="MCH5597931.1"/>
    </source>
</evidence>
<keyword evidence="1" id="KW-0812">Transmembrane</keyword>
<organism evidence="2 3">
    <name type="scientific">Niabella ginsengisoli</name>
    <dbReference type="NCBI Taxonomy" id="522298"/>
    <lineage>
        <taxon>Bacteria</taxon>
        <taxon>Pseudomonadati</taxon>
        <taxon>Bacteroidota</taxon>
        <taxon>Chitinophagia</taxon>
        <taxon>Chitinophagales</taxon>
        <taxon>Chitinophagaceae</taxon>
        <taxon>Niabella</taxon>
    </lineage>
</organism>
<gene>
    <name evidence="2" type="primary">traK</name>
    <name evidence="2" type="ORF">MKP09_08460</name>
</gene>
<reference evidence="2 3" key="1">
    <citation type="submission" date="2022-02" db="EMBL/GenBank/DDBJ databases">
        <authorList>
            <person name="Min J."/>
        </authorList>
    </citation>
    <scope>NUCLEOTIDE SEQUENCE [LARGE SCALE GENOMIC DNA]</scope>
    <source>
        <strain evidence="2 3">GR10-1</strain>
    </source>
</reference>
<evidence type="ECO:0000256" key="1">
    <source>
        <dbReference type="SAM" id="Phobius"/>
    </source>
</evidence>
<keyword evidence="3" id="KW-1185">Reference proteome</keyword>
<sequence>MMFEKMKNIDTAFRQVRLFTMLIVMGAIIISVFVIYRTTKVLAVNNGKVYVLVNGKLVEAIAQKRNIPVELRDHIRTFHTLFFTLSPDEKAIRQQITKALYLADGSAQRIYQNMKEAGFYNNLISGNISQTIEIEHIEVDTDKKPYRFRCTGKQYITRPTSTLIREIITAGTIRTGLVQSDNNTHGFLIERWEIVDNKDIKVSER</sequence>
<keyword evidence="1" id="KW-1133">Transmembrane helix</keyword>
<protein>
    <submittedName>
        <fullName evidence="2">Conjugative transposon protein TraK</fullName>
    </submittedName>
</protein>